<keyword evidence="1" id="KW-0808">Transferase</keyword>
<evidence type="ECO:0000313" key="2">
    <source>
        <dbReference type="Proteomes" id="UP000829398"/>
    </source>
</evidence>
<sequence>MDGPSSTCEIVESIEELEFASKRNEKAKKHSLPKSGNKYSIEDDINRLFEAIDVKTSAKNLDALRKSALKRPIRVSSSQALGIGISEPVNLKQALRGLCISQAAEMAAMKRLSKPSGSSRSSEAGTIKRLYRAVVVEANESGIPLNEGKGNLVEISLVPENITSNSSEKVHESQQVPRAESSRHAAHHSPPLDIVTKPKAIPSKLPSLDQVVPLVTEFEEKPKAEHHNLNSPESSSVPFTREVEEVEIIAPSSVEVLVNSPVSDKGQKSKLHPGSSLSSSSNGSRLTKCGSNSQRLVKPVFRSKGFVRRKVKQDSTSASSSCTPCDVSASNDPGPSTSYLDVHMHNCTVNNERKENMKTTPAPSGTNMSTDVNSSVGDSSSSKPGFSLNCGNRNKAIVTKVDERSRSREKGEFSQSSKSSIGEYSSSTSISEDSILSGSSRGGSRPHMSNDLRWDAIRCVQKQHGCMGMRHFKLHKKLGCGDIGTVYLAELIGTSCLFALKVMDNDFLVGRKKMPRAQTEREIMQMLDHPFLPTLFAHFTTEKFSCLVMEYCPGGDLHVLRQKQPSRFFSEQAARHLSIYGSVMRLNSHNLWWTLHSLFRKFYVAEVLLALEYLHMLGVVYRDLKPENILVREDGHIMLSDFDLSLRCAVNPMVVKSSSPVEEPPPKKASSPCSEASCIEPFCLHPSWQVSCFTPRLLSVAAKSRKIKSDLAAQVSPMPQLVVEPTGARSNSFVGTHEYLAPEIIKGEGHGSSVDWWTFGIFLFELLYGRTPFKGSGNDETLSNVVSQSLRFPGYPVVSFHARDLIRGLLVKEPDNRLGAVKGAAEIKQHPFFEGLNWALIRCAVPPELPRSCDAVIGSQKKESTKCEESKGAADEHVEFEMF</sequence>
<keyword evidence="1" id="KW-0418">Kinase</keyword>
<name>A0ACB8IRR5_CITSI</name>
<reference evidence="2" key="1">
    <citation type="journal article" date="2023" name="Hortic. Res.">
        <title>A chromosome-level phased genome enabling allele-level studies in sweet orange: a case study on citrus Huanglongbing tolerance.</title>
        <authorList>
            <person name="Wu B."/>
            <person name="Yu Q."/>
            <person name="Deng Z."/>
            <person name="Duan Y."/>
            <person name="Luo F."/>
            <person name="Gmitter F. Jr."/>
        </authorList>
    </citation>
    <scope>NUCLEOTIDE SEQUENCE [LARGE SCALE GENOMIC DNA]</scope>
    <source>
        <strain evidence="2">cv. Valencia</strain>
    </source>
</reference>
<keyword evidence="2" id="KW-1185">Reference proteome</keyword>
<accession>A0ACB8IRR5</accession>
<gene>
    <name evidence="1" type="ORF">KPL71_024540</name>
</gene>
<organism evidence="1 2">
    <name type="scientific">Citrus sinensis</name>
    <name type="common">Sweet orange</name>
    <name type="synonym">Citrus aurantium var. sinensis</name>
    <dbReference type="NCBI Taxonomy" id="2711"/>
    <lineage>
        <taxon>Eukaryota</taxon>
        <taxon>Viridiplantae</taxon>
        <taxon>Streptophyta</taxon>
        <taxon>Embryophyta</taxon>
        <taxon>Tracheophyta</taxon>
        <taxon>Spermatophyta</taxon>
        <taxon>Magnoliopsida</taxon>
        <taxon>eudicotyledons</taxon>
        <taxon>Gunneridae</taxon>
        <taxon>Pentapetalae</taxon>
        <taxon>rosids</taxon>
        <taxon>malvids</taxon>
        <taxon>Sapindales</taxon>
        <taxon>Rutaceae</taxon>
        <taxon>Aurantioideae</taxon>
        <taxon>Citrus</taxon>
    </lineage>
</organism>
<proteinExistence type="predicted"/>
<dbReference type="Proteomes" id="UP000829398">
    <property type="component" value="Chromosome 8"/>
</dbReference>
<protein>
    <submittedName>
        <fullName evidence="1">Protein kinase domain-containing protein</fullName>
    </submittedName>
</protein>
<evidence type="ECO:0000313" key="1">
    <source>
        <dbReference type="EMBL" id="KAH9699904.1"/>
    </source>
</evidence>
<dbReference type="EMBL" id="CM039177">
    <property type="protein sequence ID" value="KAH9699904.1"/>
    <property type="molecule type" value="Genomic_DNA"/>
</dbReference>
<comment type="caution">
    <text evidence="1">The sequence shown here is derived from an EMBL/GenBank/DDBJ whole genome shotgun (WGS) entry which is preliminary data.</text>
</comment>